<reference evidence="2" key="1">
    <citation type="journal article" date="2019" name="Curr. Biol.">
        <title>Genome Sequence of Striga asiatica Provides Insight into the Evolution of Plant Parasitism.</title>
        <authorList>
            <person name="Yoshida S."/>
            <person name="Kim S."/>
            <person name="Wafula E.K."/>
            <person name="Tanskanen J."/>
            <person name="Kim Y.M."/>
            <person name="Honaas L."/>
            <person name="Yang Z."/>
            <person name="Spallek T."/>
            <person name="Conn C.E."/>
            <person name="Ichihashi Y."/>
            <person name="Cheong K."/>
            <person name="Cui S."/>
            <person name="Der J.P."/>
            <person name="Gundlach H."/>
            <person name="Jiao Y."/>
            <person name="Hori C."/>
            <person name="Ishida J.K."/>
            <person name="Kasahara H."/>
            <person name="Kiba T."/>
            <person name="Kim M.S."/>
            <person name="Koo N."/>
            <person name="Laohavisit A."/>
            <person name="Lee Y.H."/>
            <person name="Lumba S."/>
            <person name="McCourt P."/>
            <person name="Mortimer J.C."/>
            <person name="Mutuku J.M."/>
            <person name="Nomura T."/>
            <person name="Sasaki-Sekimoto Y."/>
            <person name="Seto Y."/>
            <person name="Wang Y."/>
            <person name="Wakatake T."/>
            <person name="Sakakibara H."/>
            <person name="Demura T."/>
            <person name="Yamaguchi S."/>
            <person name="Yoneyama K."/>
            <person name="Manabe R.I."/>
            <person name="Nelson D.C."/>
            <person name="Schulman A.H."/>
            <person name="Timko M.P."/>
            <person name="dePamphilis C.W."/>
            <person name="Choi D."/>
            <person name="Shirasu K."/>
        </authorList>
    </citation>
    <scope>NUCLEOTIDE SEQUENCE [LARGE SCALE GENOMIC DNA]</scope>
    <source>
        <strain evidence="2">cv. UVA1</strain>
    </source>
</reference>
<proteinExistence type="predicted"/>
<organism evidence="1 2">
    <name type="scientific">Striga asiatica</name>
    <name type="common">Asiatic witchweed</name>
    <name type="synonym">Buchnera asiatica</name>
    <dbReference type="NCBI Taxonomy" id="4170"/>
    <lineage>
        <taxon>Eukaryota</taxon>
        <taxon>Viridiplantae</taxon>
        <taxon>Streptophyta</taxon>
        <taxon>Embryophyta</taxon>
        <taxon>Tracheophyta</taxon>
        <taxon>Spermatophyta</taxon>
        <taxon>Magnoliopsida</taxon>
        <taxon>eudicotyledons</taxon>
        <taxon>Gunneridae</taxon>
        <taxon>Pentapetalae</taxon>
        <taxon>asterids</taxon>
        <taxon>lamiids</taxon>
        <taxon>Lamiales</taxon>
        <taxon>Orobanchaceae</taxon>
        <taxon>Buchnereae</taxon>
        <taxon>Striga</taxon>
    </lineage>
</organism>
<keyword evidence="2" id="KW-1185">Reference proteome</keyword>
<sequence>MTTRVSLQFKMNAMINEVTIRPTFCNSMVDRSTTTVRNKVASLSSCDASIALVLLTSSNHPISFLNMAATKLICIKFQKSFELLDKFMVFNLTSKHLFSNTKSKPFSHDPKTRVCNSMDNDSNNSATTEEECNFPNFPTCCVPVHVSGRTIEYSLFEEMCTGLIISAPSPPNLLTDFSERKLAPKLLVVRDNSREYLMLPSREYLMLHQFIYTYQTREKFIQYYDEWKRLHFK</sequence>
<evidence type="ECO:0000313" key="2">
    <source>
        <dbReference type="Proteomes" id="UP000325081"/>
    </source>
</evidence>
<accession>A0A5A7PPX9</accession>
<name>A0A5A7PPX9_STRAF</name>
<dbReference type="EMBL" id="BKCP01004938">
    <property type="protein sequence ID" value="GER34661.1"/>
    <property type="molecule type" value="Genomic_DNA"/>
</dbReference>
<evidence type="ECO:0000313" key="1">
    <source>
        <dbReference type="EMBL" id="GER34661.1"/>
    </source>
</evidence>
<dbReference type="AlphaFoldDB" id="A0A5A7PPX9"/>
<dbReference type="Proteomes" id="UP000325081">
    <property type="component" value="Unassembled WGS sequence"/>
</dbReference>
<protein>
    <submittedName>
        <fullName evidence="1">Basic-leucine zipper transcription factor family protein</fullName>
    </submittedName>
</protein>
<gene>
    <name evidence="1" type="ORF">STAS_10903</name>
</gene>
<comment type="caution">
    <text evidence="1">The sequence shown here is derived from an EMBL/GenBank/DDBJ whole genome shotgun (WGS) entry which is preliminary data.</text>
</comment>